<dbReference type="InterPro" id="IPR029058">
    <property type="entry name" value="AB_hydrolase_fold"/>
</dbReference>
<comment type="caution">
    <text evidence="1">The sequence shown here is derived from an EMBL/GenBank/DDBJ whole genome shotgun (WGS) entry which is preliminary data.</text>
</comment>
<reference evidence="1 2" key="1">
    <citation type="submission" date="2020-07" db="EMBL/GenBank/DDBJ databases">
        <authorList>
            <person name="Feng H."/>
        </authorList>
    </citation>
    <scope>NUCLEOTIDE SEQUENCE [LARGE SCALE GENOMIC DNA]</scope>
    <source>
        <strain evidence="2">s-11</strain>
    </source>
</reference>
<dbReference type="PANTHER" id="PTHR48098">
    <property type="entry name" value="ENTEROCHELIN ESTERASE-RELATED"/>
    <property type="match status" value="1"/>
</dbReference>
<dbReference type="EMBL" id="JACEIP010000009">
    <property type="protein sequence ID" value="MBA4542742.1"/>
    <property type="molecule type" value="Genomic_DNA"/>
</dbReference>
<dbReference type="PANTHER" id="PTHR48098:SF3">
    <property type="entry name" value="IRON(III) ENTEROBACTIN ESTERASE"/>
    <property type="match status" value="1"/>
</dbReference>
<sequence>MTLKRIIKREELNSKHLGETKEILVYLPDDEEKNGEYPLLVLHDGPDYFNLGRIVTQATRMMEQKKIIPFMMAAVPVQKEKRTSEYSPIGQRQPLHMNMIVEELLPLIRTKYPASRKKEDLVIGGSSLGGTVSLHIALTYPEVCDQVLSQSGAFMEATTEQILRQPSLSRLKLYQSVGTSETAVPTHLGTFDLVARNREIYRSLKEKNAQVHYIEDEGDHTWGFWQRDLPRALQTFFGTE</sequence>
<dbReference type="SUPFAM" id="SSF53474">
    <property type="entry name" value="alpha/beta-Hydrolases"/>
    <property type="match status" value="1"/>
</dbReference>
<accession>A0A7W2AH08</accession>
<gene>
    <name evidence="1" type="ORF">H1164_07480</name>
</gene>
<dbReference type="AlphaFoldDB" id="A0A7W2AH08"/>
<evidence type="ECO:0000313" key="1">
    <source>
        <dbReference type="EMBL" id="MBA4542742.1"/>
    </source>
</evidence>
<dbReference type="Proteomes" id="UP000530514">
    <property type="component" value="Unassembled WGS sequence"/>
</dbReference>
<dbReference type="Gene3D" id="3.40.50.1820">
    <property type="entry name" value="alpha/beta hydrolase"/>
    <property type="match status" value="1"/>
</dbReference>
<dbReference type="OrthoDB" id="9803578at2"/>
<dbReference type="Pfam" id="PF00756">
    <property type="entry name" value="Esterase"/>
    <property type="match status" value="1"/>
</dbReference>
<dbReference type="InterPro" id="IPR000801">
    <property type="entry name" value="Esterase-like"/>
</dbReference>
<organism evidence="1 2">
    <name type="scientific">Thermoactinomyces daqus</name>
    <dbReference type="NCBI Taxonomy" id="1329516"/>
    <lineage>
        <taxon>Bacteria</taxon>
        <taxon>Bacillati</taxon>
        <taxon>Bacillota</taxon>
        <taxon>Bacilli</taxon>
        <taxon>Bacillales</taxon>
        <taxon>Thermoactinomycetaceae</taxon>
        <taxon>Thermoactinomyces</taxon>
    </lineage>
</organism>
<dbReference type="InterPro" id="IPR050583">
    <property type="entry name" value="Mycobacterial_A85_antigen"/>
</dbReference>
<proteinExistence type="predicted"/>
<evidence type="ECO:0000313" key="2">
    <source>
        <dbReference type="Proteomes" id="UP000530514"/>
    </source>
</evidence>
<name>A0A7W2AH08_9BACL</name>
<keyword evidence="2" id="KW-1185">Reference proteome</keyword>
<protein>
    <submittedName>
        <fullName evidence="1">Esterase family protein</fullName>
    </submittedName>
</protein>